<dbReference type="Gene3D" id="3.20.20.150">
    <property type="entry name" value="Divalent-metal-dependent TIM barrel enzymes"/>
    <property type="match status" value="1"/>
</dbReference>
<protein>
    <submittedName>
        <fullName evidence="2">TIM barrel protein</fullName>
    </submittedName>
</protein>
<evidence type="ECO:0000313" key="2">
    <source>
        <dbReference type="EMBL" id="MDG3002719.1"/>
    </source>
</evidence>
<feature type="domain" description="Xylose isomerase-like TIM barrel" evidence="1">
    <location>
        <begin position="20"/>
        <end position="248"/>
    </location>
</feature>
<comment type="caution">
    <text evidence="2">The sequence shown here is derived from an EMBL/GenBank/DDBJ whole genome shotgun (WGS) entry which is preliminary data.</text>
</comment>
<dbReference type="Pfam" id="PF01261">
    <property type="entry name" value="AP_endonuc_2"/>
    <property type="match status" value="1"/>
</dbReference>
<accession>A0ABT6F5M4</accession>
<proteinExistence type="predicted"/>
<evidence type="ECO:0000313" key="3">
    <source>
        <dbReference type="Proteomes" id="UP001216907"/>
    </source>
</evidence>
<sequence>MIRNPLGLRLDPNGPIRDQIRQAARLGARGVVLEASGDLAPHRLGETGRRDLKNQLRSVEVALIALALPTRRAFDTTDQLDDRIRRADAVFALAFDLGSRLVLSQVGPVPAEDDLPRREVFTHALASLGARGDHRGVRLTIETGADPAETLRAFLDGLAQPSLAVSIDPPNLLRAGIDPVASARTLHAWVAHAYAGDPTGAKASARNPRGVGFPPGALDWEEYVGALEEIAYHGFLTVWPEPPADPARQFKAVVERVAQIS</sequence>
<dbReference type="InterPro" id="IPR013022">
    <property type="entry name" value="Xyl_isomerase-like_TIM-brl"/>
</dbReference>
<dbReference type="SUPFAM" id="SSF51658">
    <property type="entry name" value="Xylose isomerase-like"/>
    <property type="match status" value="1"/>
</dbReference>
<dbReference type="InterPro" id="IPR050312">
    <property type="entry name" value="IolE/XylAMocC-like"/>
</dbReference>
<gene>
    <name evidence="2" type="ORF">PZE19_02870</name>
</gene>
<dbReference type="RefSeq" id="WP_277859083.1">
    <property type="nucleotide sequence ID" value="NZ_JARRAG010000001.1"/>
</dbReference>
<name>A0ABT6F5M4_9BACT</name>
<dbReference type="EMBL" id="JARRAG010000001">
    <property type="protein sequence ID" value="MDG3002719.1"/>
    <property type="molecule type" value="Genomic_DNA"/>
</dbReference>
<dbReference type="InterPro" id="IPR036237">
    <property type="entry name" value="Xyl_isomerase-like_sf"/>
</dbReference>
<dbReference type="PANTHER" id="PTHR12110:SF41">
    <property type="entry name" value="INOSOSE DEHYDRATASE"/>
    <property type="match status" value="1"/>
</dbReference>
<organism evidence="2 3">
    <name type="scientific">Paludisphaera mucosa</name>
    <dbReference type="NCBI Taxonomy" id="3030827"/>
    <lineage>
        <taxon>Bacteria</taxon>
        <taxon>Pseudomonadati</taxon>
        <taxon>Planctomycetota</taxon>
        <taxon>Planctomycetia</taxon>
        <taxon>Isosphaerales</taxon>
        <taxon>Isosphaeraceae</taxon>
        <taxon>Paludisphaera</taxon>
    </lineage>
</organism>
<keyword evidence="3" id="KW-1185">Reference proteome</keyword>
<reference evidence="2 3" key="1">
    <citation type="submission" date="2023-03" db="EMBL/GenBank/DDBJ databases">
        <title>Paludisphaera mucosa sp. nov. a novel planctomycete from northern fen.</title>
        <authorList>
            <person name="Ivanova A."/>
        </authorList>
    </citation>
    <scope>NUCLEOTIDE SEQUENCE [LARGE SCALE GENOMIC DNA]</scope>
    <source>
        <strain evidence="2 3">Pla2</strain>
    </source>
</reference>
<dbReference type="Proteomes" id="UP001216907">
    <property type="component" value="Unassembled WGS sequence"/>
</dbReference>
<evidence type="ECO:0000259" key="1">
    <source>
        <dbReference type="Pfam" id="PF01261"/>
    </source>
</evidence>
<dbReference type="PANTHER" id="PTHR12110">
    <property type="entry name" value="HYDROXYPYRUVATE ISOMERASE"/>
    <property type="match status" value="1"/>
</dbReference>